<gene>
    <name evidence="1" type="ORF">HPULCUR_009039</name>
</gene>
<reference evidence="1 2" key="1">
    <citation type="submission" date="2024-04" db="EMBL/GenBank/DDBJ databases">
        <title>genome sequences of Mucor flavus KT1a and Helicostylum pulchrum KT1b strains isolation_sourced from the surface of a dry-aged beef.</title>
        <authorList>
            <person name="Toyotome T."/>
            <person name="Hosono M."/>
            <person name="Torimaru M."/>
            <person name="Fukuda K."/>
            <person name="Mikami N."/>
        </authorList>
    </citation>
    <scope>NUCLEOTIDE SEQUENCE [LARGE SCALE GENOMIC DNA]</scope>
    <source>
        <strain evidence="1 2">KT1b</strain>
    </source>
</reference>
<accession>A0ABP9YB80</accession>
<evidence type="ECO:0000313" key="2">
    <source>
        <dbReference type="Proteomes" id="UP001476247"/>
    </source>
</evidence>
<comment type="caution">
    <text evidence="1">The sequence shown here is derived from an EMBL/GenBank/DDBJ whole genome shotgun (WGS) entry which is preliminary data.</text>
</comment>
<sequence length="317" mass="35797">MNEAPLWPKKEEGHIFVDNCSVGTIIKNEAVTRRNNYHAIDSNGKAIVTLGLNSIMDLSFKYPAAQSTIYNQIQRQQLNALYPRNLQRINAFGMREDKSEWGINFWGCCGRASWATFEIEYTHLTVHDTISGLLLKIDLRILNDRIRRGQSVETDIGVMESPWKSGLVIAMIDKLLLDGCLIDSVDALQICELEIHFVNLSLEVPPGAYIGTQFHSGGTGNSVNNMLQYSDSVFHLLCFRDQCISVINQYEHHLSNARIKKVSAKRSHEQLPRDDLAAKQESVRGTLHVRLRSFGQARICAWNPPRTFKTHPPSPPA</sequence>
<dbReference type="Proteomes" id="UP001476247">
    <property type="component" value="Unassembled WGS sequence"/>
</dbReference>
<proteinExistence type="predicted"/>
<dbReference type="EMBL" id="BAABUJ010000029">
    <property type="protein sequence ID" value="GAA5803557.1"/>
    <property type="molecule type" value="Genomic_DNA"/>
</dbReference>
<keyword evidence="2" id="KW-1185">Reference proteome</keyword>
<organism evidence="1 2">
    <name type="scientific">Helicostylum pulchrum</name>
    <dbReference type="NCBI Taxonomy" id="562976"/>
    <lineage>
        <taxon>Eukaryota</taxon>
        <taxon>Fungi</taxon>
        <taxon>Fungi incertae sedis</taxon>
        <taxon>Mucoromycota</taxon>
        <taxon>Mucoromycotina</taxon>
        <taxon>Mucoromycetes</taxon>
        <taxon>Mucorales</taxon>
        <taxon>Mucorineae</taxon>
        <taxon>Mucoraceae</taxon>
        <taxon>Helicostylum</taxon>
    </lineage>
</organism>
<protein>
    <submittedName>
        <fullName evidence="1">Uncharacterized protein</fullName>
    </submittedName>
</protein>
<evidence type="ECO:0000313" key="1">
    <source>
        <dbReference type="EMBL" id="GAA5803557.1"/>
    </source>
</evidence>
<name>A0ABP9YB80_9FUNG</name>